<dbReference type="AlphaFoldDB" id="A0AAV2HCV6"/>
<feature type="non-terminal residue" evidence="3">
    <location>
        <position position="243"/>
    </location>
</feature>
<accession>A0AAV2HCV6</accession>
<feature type="compositionally biased region" description="Polar residues" evidence="1">
    <location>
        <begin position="61"/>
        <end position="75"/>
    </location>
</feature>
<reference evidence="3 4" key="1">
    <citation type="submission" date="2024-04" db="EMBL/GenBank/DDBJ databases">
        <authorList>
            <consortium name="Genoscope - CEA"/>
            <person name="William W."/>
        </authorList>
    </citation>
    <scope>NUCLEOTIDE SEQUENCE [LARGE SCALE GENOMIC DNA]</scope>
</reference>
<dbReference type="EMBL" id="CAXITT010000084">
    <property type="protein sequence ID" value="CAL1531268.1"/>
    <property type="molecule type" value="Genomic_DNA"/>
</dbReference>
<name>A0AAV2HCV6_LYMST</name>
<gene>
    <name evidence="3" type="ORF">GSLYS_00005363001</name>
</gene>
<evidence type="ECO:0000313" key="3">
    <source>
        <dbReference type="EMBL" id="CAL1531268.1"/>
    </source>
</evidence>
<evidence type="ECO:0000256" key="1">
    <source>
        <dbReference type="SAM" id="MobiDB-lite"/>
    </source>
</evidence>
<organism evidence="3 4">
    <name type="scientific">Lymnaea stagnalis</name>
    <name type="common">Great pond snail</name>
    <name type="synonym">Helix stagnalis</name>
    <dbReference type="NCBI Taxonomy" id="6523"/>
    <lineage>
        <taxon>Eukaryota</taxon>
        <taxon>Metazoa</taxon>
        <taxon>Spiralia</taxon>
        <taxon>Lophotrochozoa</taxon>
        <taxon>Mollusca</taxon>
        <taxon>Gastropoda</taxon>
        <taxon>Heterobranchia</taxon>
        <taxon>Euthyneura</taxon>
        <taxon>Panpulmonata</taxon>
        <taxon>Hygrophila</taxon>
        <taxon>Lymnaeoidea</taxon>
        <taxon>Lymnaeidae</taxon>
        <taxon>Lymnaea</taxon>
    </lineage>
</organism>
<comment type="caution">
    <text evidence="3">The sequence shown here is derived from an EMBL/GenBank/DDBJ whole genome shotgun (WGS) entry which is preliminary data.</text>
</comment>
<feature type="chain" id="PRO_5043315216" evidence="2">
    <location>
        <begin position="34"/>
        <end position="243"/>
    </location>
</feature>
<feature type="region of interest" description="Disordered" evidence="1">
    <location>
        <begin position="61"/>
        <end position="114"/>
    </location>
</feature>
<protein>
    <submittedName>
        <fullName evidence="3">Uncharacterized protein</fullName>
    </submittedName>
</protein>
<sequence length="243" mass="26779">MKVTMSVSLLVRSMTSVTILLVVSSAFVAFTKGDGAPTRNPKESHDNEKNASVAAHHLETYKQQQGSGTSYTVPKTEQRENKTAPLSEEQSPGTANRNQGAEARRRRRHGDLSSVNVNLLTRQSNRFKRNGKERSLNSLLSENDPNVAVNTFVKTRSFDSVGENGLTGLSQNYLRKRNFDNIQGSDLSGLYQNHLGKRSFDSIGASDLSGLYQNHLGKRSFDSIGASDLSGLYQNHLGKRSFD</sequence>
<feature type="compositionally biased region" description="Polar residues" evidence="1">
    <location>
        <begin position="88"/>
        <end position="99"/>
    </location>
</feature>
<evidence type="ECO:0000313" key="4">
    <source>
        <dbReference type="Proteomes" id="UP001497497"/>
    </source>
</evidence>
<evidence type="ECO:0000256" key="2">
    <source>
        <dbReference type="SAM" id="SignalP"/>
    </source>
</evidence>
<feature type="signal peptide" evidence="2">
    <location>
        <begin position="1"/>
        <end position="33"/>
    </location>
</feature>
<keyword evidence="4" id="KW-1185">Reference proteome</keyword>
<keyword evidence="2" id="KW-0732">Signal</keyword>
<dbReference type="Proteomes" id="UP001497497">
    <property type="component" value="Unassembled WGS sequence"/>
</dbReference>
<proteinExistence type="predicted"/>